<gene>
    <name evidence="2" type="ORF">BDD39_001224</name>
</gene>
<protein>
    <submittedName>
        <fullName evidence="2">Dienelactone hydrolase</fullName>
    </submittedName>
</protein>
<dbReference type="InterPro" id="IPR029058">
    <property type="entry name" value="AB_hydrolase_fold"/>
</dbReference>
<evidence type="ECO:0000313" key="3">
    <source>
        <dbReference type="Proteomes" id="UP000532769"/>
    </source>
</evidence>
<keyword evidence="2" id="KW-0378">Hydrolase</keyword>
<feature type="domain" description="Dienelactone hydrolase" evidence="1">
    <location>
        <begin position="6"/>
        <end position="61"/>
    </location>
</feature>
<dbReference type="InterPro" id="IPR002925">
    <property type="entry name" value="Dienelactn_hydro"/>
</dbReference>
<dbReference type="Proteomes" id="UP000532769">
    <property type="component" value="Unassembled WGS sequence"/>
</dbReference>
<comment type="caution">
    <text evidence="2">The sequence shown here is derived from an EMBL/GenBank/DDBJ whole genome shotgun (WGS) entry which is preliminary data.</text>
</comment>
<reference evidence="2 3" key="1">
    <citation type="submission" date="2020-03" db="EMBL/GenBank/DDBJ databases">
        <title>Genomic Encyclopedia of Archaeal and Bacterial Type Strains, Phase II (KMG-II): from individual species to whole genera.</title>
        <authorList>
            <person name="Goeker M."/>
        </authorList>
    </citation>
    <scope>NUCLEOTIDE SEQUENCE [LARGE SCALE GENOMIC DNA]</scope>
    <source>
        <strain evidence="2 3">DSM 4749</strain>
    </source>
</reference>
<dbReference type="SUPFAM" id="SSF53474">
    <property type="entry name" value="alpha/beta-Hydrolases"/>
    <property type="match status" value="1"/>
</dbReference>
<dbReference type="EMBL" id="JAASRS010000001">
    <property type="protein sequence ID" value="NIK14714.1"/>
    <property type="molecule type" value="Genomic_DNA"/>
</dbReference>
<name>A0A846MHY2_9BACL</name>
<accession>A0A846MHY2</accession>
<proteinExistence type="predicted"/>
<dbReference type="AlphaFoldDB" id="A0A846MHY2"/>
<dbReference type="Gene3D" id="3.40.50.1820">
    <property type="entry name" value="alpha/beta hydrolase"/>
    <property type="match status" value="1"/>
</dbReference>
<dbReference type="RefSeq" id="WP_166909126.1">
    <property type="nucleotide sequence ID" value="NZ_JAASRS010000001.1"/>
</dbReference>
<organism evidence="2 3">
    <name type="scientific">Saccharococcus thermophilus</name>
    <dbReference type="NCBI Taxonomy" id="29396"/>
    <lineage>
        <taxon>Bacteria</taxon>
        <taxon>Bacillati</taxon>
        <taxon>Bacillota</taxon>
        <taxon>Bacilli</taxon>
        <taxon>Bacillales</taxon>
        <taxon>Anoxybacillaceae</taxon>
        <taxon>Saccharococcus</taxon>
    </lineage>
</organism>
<evidence type="ECO:0000259" key="1">
    <source>
        <dbReference type="Pfam" id="PF01738"/>
    </source>
</evidence>
<sequence>MFRIDNQSDTAVVLIHEIYGINSHMRDVGQSLAQYGFDVWCPNLLEREALENRIRQASKLFF</sequence>
<keyword evidence="3" id="KW-1185">Reference proteome</keyword>
<dbReference type="GO" id="GO:0016787">
    <property type="term" value="F:hydrolase activity"/>
    <property type="evidence" value="ECO:0007669"/>
    <property type="project" value="UniProtKB-KW"/>
</dbReference>
<evidence type="ECO:0000313" key="2">
    <source>
        <dbReference type="EMBL" id="NIK14714.1"/>
    </source>
</evidence>
<dbReference type="Pfam" id="PF01738">
    <property type="entry name" value="DLH"/>
    <property type="match status" value="1"/>
</dbReference>